<protein>
    <submittedName>
        <fullName evidence="11">Small-conductance mechanosensitive channel</fullName>
    </submittedName>
</protein>
<evidence type="ECO:0000313" key="11">
    <source>
        <dbReference type="EMBL" id="MBB4121728.1"/>
    </source>
</evidence>
<dbReference type="InterPro" id="IPR006685">
    <property type="entry name" value="MscS_channel_2nd"/>
</dbReference>
<keyword evidence="5 8" id="KW-1133">Transmembrane helix</keyword>
<sequence length="842" mass="92489">MALVEKELAKTSADRPVPVRACVAVVLSILILLFAGLTALATAAPASWTGAWDSRWFDGGARVYLQQDGTHVIGRYPAYNGRLEGEAEGRRLVGTWMTPKGSGSFEFILSEDGRSFVGRLGNKQWWTGARISSGHDQALRAFQSSPSETLRTFLIAAEAVESGRLEYQDDLLSMLIFPEGGRENHARELAPLVLLLDQFTVDPDVFETKAPEGDEAELVLTRYDGRTLPLQFRRVGEDWFMVAPQADFVKELFSEIAAGLQGGGYKAGGRFDGSTPRAAMESFIDAMRAAPAMQDTAIAALDLSEMPTVVRDRQSVLVAEYLNEVIARIGEVVFQEIPNDPGSLEPFVYFTHPAGDIVLAPTETEDGVQWQFTPETVRTVRALYAATENLPQAVRVLPYDTHSKAPYFKIRAIVAGAVPAALQPVGPLEAWQWVGLVAIFVVAVAAALLVGLFLTLAGRLGQSSGKAASSRAFAIWGFRLLAFGVINYLGFAILGLPSEFGSAIKSLAVLMMIAGAIPIEFWLVDRLHHAIDRAGLINQRGAILASLLVGVAKVLVVCANILLFADALSIPYGAAIAGLGISGIAIAFAARSTLENVISAFILFVDRPVDVNDLGRFDGRIGTIEHIGLRATVIRTLDRTLLTIPNSDFIADSIENFTRRDSVLMRRSFALRPETSLDQLRYLLTEIRRMLIAHPKVSADPARVRLLGIVENRIEYEIFAYIRTVDYSEFLAIQEDVVLRMMALVEQSGTDFAYPASTLYLTRDRGIDPERGETAAQWVTDWRDKGKLPFPNLTAEEVSALQDTLDYPPEGAPPESEQFRPVGPERRQRAGRRFWLFRFGKR</sequence>
<feature type="transmembrane region" description="Helical" evidence="8">
    <location>
        <begin position="570"/>
        <end position="590"/>
    </location>
</feature>
<dbReference type="InterPro" id="IPR049278">
    <property type="entry name" value="MS_channel_C"/>
</dbReference>
<evidence type="ECO:0000256" key="6">
    <source>
        <dbReference type="ARBA" id="ARBA00023136"/>
    </source>
</evidence>
<dbReference type="Gene3D" id="1.10.287.1260">
    <property type="match status" value="1"/>
</dbReference>
<dbReference type="GO" id="GO:0005886">
    <property type="term" value="C:plasma membrane"/>
    <property type="evidence" value="ECO:0007669"/>
    <property type="project" value="UniProtKB-SubCell"/>
</dbReference>
<dbReference type="GO" id="GO:0008381">
    <property type="term" value="F:mechanosensitive monoatomic ion channel activity"/>
    <property type="evidence" value="ECO:0007669"/>
    <property type="project" value="UniProtKB-ARBA"/>
</dbReference>
<feature type="transmembrane region" description="Helical" evidence="8">
    <location>
        <begin position="502"/>
        <end position="523"/>
    </location>
</feature>
<dbReference type="InterPro" id="IPR023408">
    <property type="entry name" value="MscS_beta-dom_sf"/>
</dbReference>
<keyword evidence="3" id="KW-1003">Cell membrane</keyword>
<comment type="similarity">
    <text evidence="2">Belongs to the MscS (TC 1.A.23) family.</text>
</comment>
<dbReference type="AlphaFoldDB" id="A0A7W6KI38"/>
<feature type="transmembrane region" description="Helical" evidence="8">
    <location>
        <begin position="476"/>
        <end position="496"/>
    </location>
</feature>
<gene>
    <name evidence="11" type="ORF">GGR30_001646</name>
</gene>
<comment type="subcellular location">
    <subcellularLocation>
        <location evidence="1">Cell membrane</location>
        <topology evidence="1">Multi-pass membrane protein</topology>
    </subcellularLocation>
</comment>
<dbReference type="SUPFAM" id="SSF50182">
    <property type="entry name" value="Sm-like ribonucleoproteins"/>
    <property type="match status" value="1"/>
</dbReference>
<name>A0A7W6KI38_9HYPH</name>
<evidence type="ECO:0000256" key="5">
    <source>
        <dbReference type="ARBA" id="ARBA00022989"/>
    </source>
</evidence>
<dbReference type="Gene3D" id="3.30.70.100">
    <property type="match status" value="1"/>
</dbReference>
<feature type="transmembrane region" description="Helical" evidence="8">
    <location>
        <begin position="543"/>
        <end position="564"/>
    </location>
</feature>
<accession>A0A7W6KI38</accession>
<proteinExistence type="inferred from homology"/>
<evidence type="ECO:0000259" key="9">
    <source>
        <dbReference type="Pfam" id="PF00924"/>
    </source>
</evidence>
<keyword evidence="4 8" id="KW-0812">Transmembrane</keyword>
<dbReference type="SUPFAM" id="SSF82689">
    <property type="entry name" value="Mechanosensitive channel protein MscS (YggB), C-terminal domain"/>
    <property type="match status" value="1"/>
</dbReference>
<evidence type="ECO:0000313" key="12">
    <source>
        <dbReference type="Proteomes" id="UP000530571"/>
    </source>
</evidence>
<dbReference type="EMBL" id="JACIDZ010000004">
    <property type="protein sequence ID" value="MBB4121728.1"/>
    <property type="molecule type" value="Genomic_DNA"/>
</dbReference>
<dbReference type="PANTHER" id="PTHR30566:SF5">
    <property type="entry name" value="MECHANOSENSITIVE ION CHANNEL PROTEIN 1, MITOCHONDRIAL-RELATED"/>
    <property type="match status" value="1"/>
</dbReference>
<dbReference type="Pfam" id="PF21082">
    <property type="entry name" value="MS_channel_3rd"/>
    <property type="match status" value="1"/>
</dbReference>
<evidence type="ECO:0000256" key="3">
    <source>
        <dbReference type="ARBA" id="ARBA00022475"/>
    </source>
</evidence>
<dbReference type="InterPro" id="IPR011066">
    <property type="entry name" value="MscS_channel_C_sf"/>
</dbReference>
<dbReference type="Pfam" id="PF00924">
    <property type="entry name" value="MS_channel_2nd"/>
    <property type="match status" value="1"/>
</dbReference>
<feature type="transmembrane region" description="Helical" evidence="8">
    <location>
        <begin position="21"/>
        <end position="41"/>
    </location>
</feature>
<comment type="caution">
    <text evidence="11">The sequence shown here is derived from an EMBL/GenBank/DDBJ whole genome shotgun (WGS) entry which is preliminary data.</text>
</comment>
<keyword evidence="6 8" id="KW-0472">Membrane</keyword>
<evidence type="ECO:0000256" key="4">
    <source>
        <dbReference type="ARBA" id="ARBA00022692"/>
    </source>
</evidence>
<dbReference type="InterPro" id="IPR011014">
    <property type="entry name" value="MscS_channel_TM-2"/>
</dbReference>
<dbReference type="Proteomes" id="UP000530571">
    <property type="component" value="Unassembled WGS sequence"/>
</dbReference>
<dbReference type="InterPro" id="IPR010920">
    <property type="entry name" value="LSM_dom_sf"/>
</dbReference>
<evidence type="ECO:0000256" key="7">
    <source>
        <dbReference type="SAM" id="MobiDB-lite"/>
    </source>
</evidence>
<feature type="domain" description="Mechanosensitive ion channel MscS" evidence="9">
    <location>
        <begin position="593"/>
        <end position="659"/>
    </location>
</feature>
<dbReference type="PANTHER" id="PTHR30566">
    <property type="entry name" value="YNAI-RELATED MECHANOSENSITIVE ION CHANNEL"/>
    <property type="match status" value="1"/>
</dbReference>
<feature type="domain" description="Mechanosensitive ion channel MscS C-terminal" evidence="10">
    <location>
        <begin position="674"/>
        <end position="749"/>
    </location>
</feature>
<feature type="transmembrane region" description="Helical" evidence="8">
    <location>
        <begin position="430"/>
        <end position="456"/>
    </location>
</feature>
<dbReference type="SUPFAM" id="SSF82861">
    <property type="entry name" value="Mechanosensitive channel protein MscS (YggB), transmembrane region"/>
    <property type="match status" value="1"/>
</dbReference>
<dbReference type="Gene3D" id="2.30.30.60">
    <property type="match status" value="1"/>
</dbReference>
<evidence type="ECO:0000256" key="1">
    <source>
        <dbReference type="ARBA" id="ARBA00004651"/>
    </source>
</evidence>
<evidence type="ECO:0000256" key="2">
    <source>
        <dbReference type="ARBA" id="ARBA00008017"/>
    </source>
</evidence>
<feature type="region of interest" description="Disordered" evidence="7">
    <location>
        <begin position="806"/>
        <end position="826"/>
    </location>
</feature>
<organism evidence="11 12">
    <name type="scientific">Martelella radicis</name>
    <dbReference type="NCBI Taxonomy" id="1397476"/>
    <lineage>
        <taxon>Bacteria</taxon>
        <taxon>Pseudomonadati</taxon>
        <taxon>Pseudomonadota</taxon>
        <taxon>Alphaproteobacteria</taxon>
        <taxon>Hyphomicrobiales</taxon>
        <taxon>Aurantimonadaceae</taxon>
        <taxon>Martelella</taxon>
    </lineage>
</organism>
<keyword evidence="12" id="KW-1185">Reference proteome</keyword>
<evidence type="ECO:0000259" key="10">
    <source>
        <dbReference type="Pfam" id="PF21082"/>
    </source>
</evidence>
<evidence type="ECO:0000256" key="8">
    <source>
        <dbReference type="SAM" id="Phobius"/>
    </source>
</evidence>
<reference evidence="11 12" key="1">
    <citation type="submission" date="2020-08" db="EMBL/GenBank/DDBJ databases">
        <title>Genomic Encyclopedia of Type Strains, Phase IV (KMG-IV): sequencing the most valuable type-strain genomes for metagenomic binning, comparative biology and taxonomic classification.</title>
        <authorList>
            <person name="Goeker M."/>
        </authorList>
    </citation>
    <scope>NUCLEOTIDE SEQUENCE [LARGE SCALE GENOMIC DNA]</scope>
    <source>
        <strain evidence="11 12">DSM 28101</strain>
    </source>
</reference>